<sequence length="174" mass="19051">MNGKWLMLLPLVTCITAARVGDSGKCDVVPFKGENFVNFAHVHTGFESNIARISGYATKCGVKVLVTSSFRKYGKPISGPTVVPPAIDSNHLVGHAIDMNLYEGGVLCNSKCLVHPPAQLKGVRCFISSIQRDSTLRWGGDFHTKDPVHIDDGLNVHNRSLYNIIFISLQKNCK</sequence>
<dbReference type="PANTHER" id="PTHR31698">
    <property type="entry name" value="LYSOZYME G FAMILY MEMBER"/>
    <property type="match status" value="1"/>
</dbReference>
<dbReference type="AlphaFoldDB" id="A0A9W9YLP1"/>
<evidence type="ECO:0000259" key="2">
    <source>
        <dbReference type="Pfam" id="PF13539"/>
    </source>
</evidence>
<comment type="caution">
    <text evidence="3">The sequence shown here is derived from an EMBL/GenBank/DDBJ whole genome shotgun (WGS) entry which is preliminary data.</text>
</comment>
<feature type="chain" id="PRO_5040954645" description="Peptidase M15C domain-containing protein" evidence="1">
    <location>
        <begin position="18"/>
        <end position="174"/>
    </location>
</feature>
<feature type="signal peptide" evidence="1">
    <location>
        <begin position="1"/>
        <end position="17"/>
    </location>
</feature>
<evidence type="ECO:0000313" key="3">
    <source>
        <dbReference type="EMBL" id="KAJ7357536.1"/>
    </source>
</evidence>
<dbReference type="SUPFAM" id="SSF55166">
    <property type="entry name" value="Hedgehog/DD-peptidase"/>
    <property type="match status" value="1"/>
</dbReference>
<evidence type="ECO:0000313" key="4">
    <source>
        <dbReference type="Proteomes" id="UP001163046"/>
    </source>
</evidence>
<dbReference type="OrthoDB" id="10021790at2759"/>
<evidence type="ECO:0000256" key="1">
    <source>
        <dbReference type="SAM" id="SignalP"/>
    </source>
</evidence>
<dbReference type="GO" id="GO:0008233">
    <property type="term" value="F:peptidase activity"/>
    <property type="evidence" value="ECO:0007669"/>
    <property type="project" value="InterPro"/>
</dbReference>
<feature type="domain" description="Peptidase M15C" evidence="2">
    <location>
        <begin position="88"/>
        <end position="151"/>
    </location>
</feature>
<dbReference type="Gene3D" id="3.30.1380.10">
    <property type="match status" value="1"/>
</dbReference>
<name>A0A9W9YLP1_9CNID</name>
<protein>
    <recommendedName>
        <fullName evidence="2">Peptidase M15C domain-containing protein</fullName>
    </recommendedName>
</protein>
<dbReference type="PANTHER" id="PTHR31698:SF7">
    <property type="entry name" value="PEPTIDASE M15C DOMAIN-CONTAINING PROTEIN"/>
    <property type="match status" value="1"/>
</dbReference>
<organism evidence="3 4">
    <name type="scientific">Desmophyllum pertusum</name>
    <dbReference type="NCBI Taxonomy" id="174260"/>
    <lineage>
        <taxon>Eukaryota</taxon>
        <taxon>Metazoa</taxon>
        <taxon>Cnidaria</taxon>
        <taxon>Anthozoa</taxon>
        <taxon>Hexacorallia</taxon>
        <taxon>Scleractinia</taxon>
        <taxon>Caryophylliina</taxon>
        <taxon>Caryophylliidae</taxon>
        <taxon>Desmophyllum</taxon>
    </lineage>
</organism>
<dbReference type="InterPro" id="IPR009045">
    <property type="entry name" value="Zn_M74/Hedgehog-like"/>
</dbReference>
<dbReference type="InterPro" id="IPR039561">
    <property type="entry name" value="Peptidase_M15C"/>
</dbReference>
<dbReference type="Pfam" id="PF13539">
    <property type="entry name" value="Peptidase_M15_4"/>
    <property type="match status" value="1"/>
</dbReference>
<dbReference type="Proteomes" id="UP001163046">
    <property type="component" value="Unassembled WGS sequence"/>
</dbReference>
<keyword evidence="1" id="KW-0732">Signal</keyword>
<dbReference type="EMBL" id="MU827320">
    <property type="protein sequence ID" value="KAJ7357536.1"/>
    <property type="molecule type" value="Genomic_DNA"/>
</dbReference>
<keyword evidence="4" id="KW-1185">Reference proteome</keyword>
<proteinExistence type="predicted"/>
<accession>A0A9W9YLP1</accession>
<reference evidence="3" key="1">
    <citation type="submission" date="2023-01" db="EMBL/GenBank/DDBJ databases">
        <title>Genome assembly of the deep-sea coral Lophelia pertusa.</title>
        <authorList>
            <person name="Herrera S."/>
            <person name="Cordes E."/>
        </authorList>
    </citation>
    <scope>NUCLEOTIDE SEQUENCE</scope>
    <source>
        <strain evidence="3">USNM1676648</strain>
        <tissue evidence="3">Polyp</tissue>
    </source>
</reference>
<gene>
    <name evidence="3" type="ORF">OS493_024342</name>
</gene>